<dbReference type="EMBL" id="VJMJ01000003">
    <property type="protein sequence ID" value="KAF0744984.1"/>
    <property type="molecule type" value="Genomic_DNA"/>
</dbReference>
<feature type="signal peptide" evidence="1">
    <location>
        <begin position="1"/>
        <end position="17"/>
    </location>
</feature>
<dbReference type="SUPFAM" id="SSF49344">
    <property type="entry name" value="CBD9-like"/>
    <property type="match status" value="1"/>
</dbReference>
<comment type="caution">
    <text evidence="3">The sequence shown here is derived from an EMBL/GenBank/DDBJ whole genome shotgun (WGS) entry which is preliminary data.</text>
</comment>
<accession>A0A6G0XWP2</accession>
<sequence length="368" mass="41935">MRPWISLAGIVATPVLGADTQSRCSFSAEHPLRYAATHLNGAKIQIDGLLNDDAWSDAPWTTSFNDIQGPKFWSQPWFRTQVKMRYDESFLYVGAYLEETAVWAKLTHRNDVIFNDNDFEIFIDPAGTTHNYKEFEVNALNSTWNLFLNKPYRDGGGENSTRVDPTHGFDMFGKGLQSAVFVKGPINDPNQRLHYWTVEIALPLKELAFNSSVAVPPKDKSWWRINFSRVEWLVQVVNGAYEKIPNLPEENWSWTSQGAIAMHMPEKWGYLQFRKASSADPVPEDPEFPARYLAFAVYYAQKAYFDKNKAYATSLDALRPFITSKDVVSCLKVDYLKVTADGFYAGVSSNGYTAHIRYDSYTYVTRAT</sequence>
<keyword evidence="4" id="KW-1185">Reference proteome</keyword>
<name>A0A6G0XWP2_9STRA</name>
<evidence type="ECO:0000256" key="1">
    <source>
        <dbReference type="SAM" id="SignalP"/>
    </source>
</evidence>
<dbReference type="Pfam" id="PF06452">
    <property type="entry name" value="CBM9_1"/>
    <property type="match status" value="1"/>
</dbReference>
<dbReference type="Gene3D" id="2.60.40.1190">
    <property type="match status" value="1"/>
</dbReference>
<dbReference type="GO" id="GO:0030246">
    <property type="term" value="F:carbohydrate binding"/>
    <property type="evidence" value="ECO:0007669"/>
    <property type="project" value="InterPro"/>
</dbReference>
<proteinExistence type="predicted"/>
<dbReference type="CDD" id="cd09620">
    <property type="entry name" value="CBM9_like_3"/>
    <property type="match status" value="1"/>
</dbReference>
<reference evidence="3 4" key="1">
    <citation type="submission" date="2019-07" db="EMBL/GenBank/DDBJ databases">
        <title>Genomics analysis of Aphanomyces spp. identifies a new class of oomycete effector associated with host adaptation.</title>
        <authorList>
            <person name="Gaulin E."/>
        </authorList>
    </citation>
    <scope>NUCLEOTIDE SEQUENCE [LARGE SCALE GENOMIC DNA]</scope>
    <source>
        <strain evidence="3 4">ATCC 201684</strain>
    </source>
</reference>
<gene>
    <name evidence="3" type="ORF">Ae201684_000568</name>
</gene>
<dbReference type="GO" id="GO:0016052">
    <property type="term" value="P:carbohydrate catabolic process"/>
    <property type="evidence" value="ECO:0007669"/>
    <property type="project" value="InterPro"/>
</dbReference>
<dbReference type="GO" id="GO:0004553">
    <property type="term" value="F:hydrolase activity, hydrolyzing O-glycosyl compounds"/>
    <property type="evidence" value="ECO:0007669"/>
    <property type="project" value="InterPro"/>
</dbReference>
<dbReference type="InterPro" id="IPR010502">
    <property type="entry name" value="Carb-bd_dom_fam9"/>
</dbReference>
<dbReference type="Proteomes" id="UP000481153">
    <property type="component" value="Unassembled WGS sequence"/>
</dbReference>
<dbReference type="VEuPathDB" id="FungiDB:AeMF1_001822"/>
<protein>
    <recommendedName>
        <fullName evidence="2">Carbohydrate-binding domain-containing protein</fullName>
    </recommendedName>
</protein>
<feature type="domain" description="Carbohydrate-binding" evidence="2">
    <location>
        <begin position="46"/>
        <end position="133"/>
    </location>
</feature>
<feature type="chain" id="PRO_5026013662" description="Carbohydrate-binding domain-containing protein" evidence="1">
    <location>
        <begin position="18"/>
        <end position="368"/>
    </location>
</feature>
<dbReference type="AlphaFoldDB" id="A0A6G0XWP2"/>
<evidence type="ECO:0000313" key="4">
    <source>
        <dbReference type="Proteomes" id="UP000481153"/>
    </source>
</evidence>
<organism evidence="3 4">
    <name type="scientific">Aphanomyces euteiches</name>
    <dbReference type="NCBI Taxonomy" id="100861"/>
    <lineage>
        <taxon>Eukaryota</taxon>
        <taxon>Sar</taxon>
        <taxon>Stramenopiles</taxon>
        <taxon>Oomycota</taxon>
        <taxon>Saprolegniomycetes</taxon>
        <taxon>Saprolegniales</taxon>
        <taxon>Verrucalvaceae</taxon>
        <taxon>Aphanomyces</taxon>
    </lineage>
</organism>
<evidence type="ECO:0000313" key="3">
    <source>
        <dbReference type="EMBL" id="KAF0744984.1"/>
    </source>
</evidence>
<dbReference type="PANTHER" id="PTHR35532">
    <property type="entry name" value="SIMILAR TO POLYHYDROXYALKANOATE DEPOLYMERASE"/>
    <property type="match status" value="1"/>
</dbReference>
<dbReference type="PANTHER" id="PTHR35532:SF5">
    <property type="entry name" value="CARBOHYDRATE-BINDING DOMAIN-CONTAINING PROTEIN"/>
    <property type="match status" value="1"/>
</dbReference>
<evidence type="ECO:0000259" key="2">
    <source>
        <dbReference type="Pfam" id="PF06452"/>
    </source>
</evidence>
<keyword evidence="1" id="KW-0732">Signal</keyword>